<protein>
    <submittedName>
        <fullName evidence="1">Uncharacterized protein</fullName>
    </submittedName>
</protein>
<proteinExistence type="predicted"/>
<evidence type="ECO:0000313" key="1">
    <source>
        <dbReference type="EMBL" id="KAH6622622.1"/>
    </source>
</evidence>
<evidence type="ECO:0000313" key="2">
    <source>
        <dbReference type="Proteomes" id="UP000724584"/>
    </source>
</evidence>
<name>A0ACB7NYF5_9PEZI</name>
<gene>
    <name evidence="1" type="ORF">F5144DRAFT_594942</name>
</gene>
<reference evidence="1 2" key="1">
    <citation type="journal article" date="2021" name="Nat. Commun.">
        <title>Genetic determinants of endophytism in the Arabidopsis root mycobiome.</title>
        <authorList>
            <person name="Mesny F."/>
            <person name="Miyauchi S."/>
            <person name="Thiergart T."/>
            <person name="Pickel B."/>
            <person name="Atanasova L."/>
            <person name="Karlsson M."/>
            <person name="Huettel B."/>
            <person name="Barry K.W."/>
            <person name="Haridas S."/>
            <person name="Chen C."/>
            <person name="Bauer D."/>
            <person name="Andreopoulos W."/>
            <person name="Pangilinan J."/>
            <person name="LaButti K."/>
            <person name="Riley R."/>
            <person name="Lipzen A."/>
            <person name="Clum A."/>
            <person name="Drula E."/>
            <person name="Henrissat B."/>
            <person name="Kohler A."/>
            <person name="Grigoriev I.V."/>
            <person name="Martin F.M."/>
            <person name="Hacquard S."/>
        </authorList>
    </citation>
    <scope>NUCLEOTIDE SEQUENCE [LARGE SCALE GENOMIC DNA]</scope>
    <source>
        <strain evidence="1 2">MPI-SDFR-AT-0079</strain>
    </source>
</reference>
<comment type="caution">
    <text evidence="1">The sequence shown here is derived from an EMBL/GenBank/DDBJ whole genome shotgun (WGS) entry which is preliminary data.</text>
</comment>
<dbReference type="Proteomes" id="UP000724584">
    <property type="component" value="Unassembled WGS sequence"/>
</dbReference>
<dbReference type="EMBL" id="JAGIZQ010000006">
    <property type="protein sequence ID" value="KAH6622622.1"/>
    <property type="molecule type" value="Genomic_DNA"/>
</dbReference>
<sequence>MPAIQILGPKTNPTITLNPTQPLPPTDPSAVLIRVHSVGLTADELGWPELYHNPTRIPGCDVSGTIAALPTTTPVVTTSSGRPLQLGDAVYTMQPADHGSGQAGYAYAQPQHLAHKPGQLTHAQAAALPIPVLTAWEGLFRRAGAVSEGGRVLVTGASGAVGRSVVQLVKREIGGKGVRVVAVASKGRVEEVRGLGADEVVDYGVEGWEEGVGRVDVVFDVVGGEVLEKSWRLVRDDGVLITVSDPPPAWAFDKSVVPPEVEGRPQLKYVYFIVSPDGEALEKVAGLIDEGALQPLPVVEFPLEKAVEAWEFAKQRGRQGKVVINFVSNN</sequence>
<accession>A0ACB7NYF5</accession>
<keyword evidence="2" id="KW-1185">Reference proteome</keyword>
<organism evidence="1 2">
    <name type="scientific">Chaetomium tenue</name>
    <dbReference type="NCBI Taxonomy" id="1854479"/>
    <lineage>
        <taxon>Eukaryota</taxon>
        <taxon>Fungi</taxon>
        <taxon>Dikarya</taxon>
        <taxon>Ascomycota</taxon>
        <taxon>Pezizomycotina</taxon>
        <taxon>Sordariomycetes</taxon>
        <taxon>Sordariomycetidae</taxon>
        <taxon>Sordariales</taxon>
        <taxon>Chaetomiaceae</taxon>
        <taxon>Chaetomium</taxon>
    </lineage>
</organism>